<dbReference type="FunCoup" id="A0A0D2AB80">
    <property type="interactions" value="87"/>
</dbReference>
<evidence type="ECO:0000256" key="5">
    <source>
        <dbReference type="PROSITE-ProRule" id="PRU00205"/>
    </source>
</evidence>
<evidence type="ECO:0000313" key="8">
    <source>
        <dbReference type="EMBL" id="KIW04023.1"/>
    </source>
</evidence>
<dbReference type="InterPro" id="IPR006634">
    <property type="entry name" value="TLC-dom"/>
</dbReference>
<evidence type="ECO:0000256" key="1">
    <source>
        <dbReference type="ARBA" id="ARBA00004141"/>
    </source>
</evidence>
<evidence type="ECO:0000256" key="6">
    <source>
        <dbReference type="SAM" id="Phobius"/>
    </source>
</evidence>
<keyword evidence="3 6" id="KW-1133">Transmembrane helix</keyword>
<evidence type="ECO:0000256" key="3">
    <source>
        <dbReference type="ARBA" id="ARBA00022989"/>
    </source>
</evidence>
<dbReference type="STRING" id="253628.A0A0D2AB80"/>
<dbReference type="InterPro" id="IPR050846">
    <property type="entry name" value="TLCD"/>
</dbReference>
<evidence type="ECO:0000259" key="7">
    <source>
        <dbReference type="PROSITE" id="PS50922"/>
    </source>
</evidence>
<dbReference type="PANTHER" id="PTHR13439:SF0">
    <property type="entry name" value="TOPOISOMERASE I DAMAGE AFFECTED PROTEIN 4"/>
    <property type="match status" value="1"/>
</dbReference>
<feature type="transmembrane region" description="Helical" evidence="6">
    <location>
        <begin position="145"/>
        <end position="164"/>
    </location>
</feature>
<dbReference type="InParanoid" id="A0A0D2AB80"/>
<proteinExistence type="predicted"/>
<dbReference type="SMART" id="SM00724">
    <property type="entry name" value="TLC"/>
    <property type="match status" value="1"/>
</dbReference>
<feature type="transmembrane region" description="Helical" evidence="6">
    <location>
        <begin position="75"/>
        <end position="94"/>
    </location>
</feature>
<dbReference type="PROSITE" id="PS50922">
    <property type="entry name" value="TLC"/>
    <property type="match status" value="1"/>
</dbReference>
<keyword evidence="2 5" id="KW-0812">Transmembrane</keyword>
<dbReference type="AlphaFoldDB" id="A0A0D2AB80"/>
<feature type="transmembrane region" description="Helical" evidence="6">
    <location>
        <begin position="271"/>
        <end position="291"/>
    </location>
</feature>
<feature type="transmembrane region" description="Helical" evidence="6">
    <location>
        <begin position="35"/>
        <end position="54"/>
    </location>
</feature>
<keyword evidence="9" id="KW-1185">Reference proteome</keyword>
<reference evidence="8 9" key="1">
    <citation type="submission" date="2015-01" db="EMBL/GenBank/DDBJ databases">
        <title>The Genome Sequence of Ochroconis gallopava CBS43764.</title>
        <authorList>
            <consortium name="The Broad Institute Genomics Platform"/>
            <person name="Cuomo C."/>
            <person name="de Hoog S."/>
            <person name="Gorbushina A."/>
            <person name="Stielow B."/>
            <person name="Teixiera M."/>
            <person name="Abouelleil A."/>
            <person name="Chapman S.B."/>
            <person name="Priest M."/>
            <person name="Young S.K."/>
            <person name="Wortman J."/>
            <person name="Nusbaum C."/>
            <person name="Birren B."/>
        </authorList>
    </citation>
    <scope>NUCLEOTIDE SEQUENCE [LARGE SCALE GENOMIC DNA]</scope>
    <source>
        <strain evidence="8 9">CBS 43764</strain>
    </source>
</reference>
<gene>
    <name evidence="8" type="ORF">PV09_04847</name>
</gene>
<feature type="transmembrane region" description="Helical" evidence="6">
    <location>
        <begin position="203"/>
        <end position="223"/>
    </location>
</feature>
<name>A0A0D2AB80_9PEZI</name>
<dbReference type="VEuPathDB" id="FungiDB:PV09_04847"/>
<protein>
    <recommendedName>
        <fullName evidence="7">TLC domain-containing protein</fullName>
    </recommendedName>
</protein>
<dbReference type="GO" id="GO:0005783">
    <property type="term" value="C:endoplasmic reticulum"/>
    <property type="evidence" value="ECO:0007669"/>
    <property type="project" value="TreeGrafter"/>
</dbReference>
<dbReference type="PANTHER" id="PTHR13439">
    <property type="entry name" value="CT120 PROTEIN"/>
    <property type="match status" value="1"/>
</dbReference>
<dbReference type="Pfam" id="PF03798">
    <property type="entry name" value="TRAM_LAG1_CLN8"/>
    <property type="match status" value="1"/>
</dbReference>
<feature type="domain" description="TLC" evidence="7">
    <location>
        <begin position="68"/>
        <end position="303"/>
    </location>
</feature>
<keyword evidence="4 5" id="KW-0472">Membrane</keyword>
<dbReference type="RefSeq" id="XP_016213892.1">
    <property type="nucleotide sequence ID" value="XM_016358274.1"/>
</dbReference>
<accession>A0A0D2AB80</accession>
<sequence>MPDPFPSCPSSLANAIRPLSNYLGLTTLPLHVHEILFAYALYEGIFRFLSPLLSRTLWPRKYNSFSRRNRLNWDAHVVSMYQALFINTAALWVIFTDPERRIQNEPSNWAGRLWGYNGAIGMCQAFAAGYFLWDVLASTIHLDVMGMSSLVHAIAALGVTSIGFRPFANYYGLNFVLYELSTPFLNIHWFLDKANMTGSTAQLINGILLLASFGGSRLVWGTYQSWMIYKDIWHAWNNPRPSTAECLKYALYQRRGAGLEIPLTCRELPNWLALLYVGANTALTVLNFYWYSLMIAAVRKRFVPKDEKTGAKANSRKNKQT</sequence>
<comment type="subcellular location">
    <subcellularLocation>
        <location evidence="1">Membrane</location>
        <topology evidence="1">Multi-pass membrane protein</topology>
    </subcellularLocation>
</comment>
<evidence type="ECO:0000256" key="2">
    <source>
        <dbReference type="ARBA" id="ARBA00022692"/>
    </source>
</evidence>
<dbReference type="GO" id="GO:0016020">
    <property type="term" value="C:membrane"/>
    <property type="evidence" value="ECO:0007669"/>
    <property type="project" value="UniProtKB-SubCell"/>
</dbReference>
<evidence type="ECO:0000256" key="4">
    <source>
        <dbReference type="ARBA" id="ARBA00023136"/>
    </source>
</evidence>
<dbReference type="HOGENOM" id="CLU_034597_0_1_1"/>
<evidence type="ECO:0000313" key="9">
    <source>
        <dbReference type="Proteomes" id="UP000053259"/>
    </source>
</evidence>
<feature type="transmembrane region" description="Helical" evidence="6">
    <location>
        <begin position="114"/>
        <end position="133"/>
    </location>
</feature>
<organism evidence="8 9">
    <name type="scientific">Verruconis gallopava</name>
    <dbReference type="NCBI Taxonomy" id="253628"/>
    <lineage>
        <taxon>Eukaryota</taxon>
        <taxon>Fungi</taxon>
        <taxon>Dikarya</taxon>
        <taxon>Ascomycota</taxon>
        <taxon>Pezizomycotina</taxon>
        <taxon>Dothideomycetes</taxon>
        <taxon>Pleosporomycetidae</taxon>
        <taxon>Venturiales</taxon>
        <taxon>Sympoventuriaceae</taxon>
        <taxon>Verruconis</taxon>
    </lineage>
</organism>
<dbReference type="Proteomes" id="UP000053259">
    <property type="component" value="Unassembled WGS sequence"/>
</dbReference>
<dbReference type="EMBL" id="KN847542">
    <property type="protein sequence ID" value="KIW04023.1"/>
    <property type="molecule type" value="Genomic_DNA"/>
</dbReference>
<dbReference type="GO" id="GO:0055088">
    <property type="term" value="P:lipid homeostasis"/>
    <property type="evidence" value="ECO:0007669"/>
    <property type="project" value="TreeGrafter"/>
</dbReference>
<dbReference type="OrthoDB" id="10266980at2759"/>
<dbReference type="GeneID" id="27312820"/>